<dbReference type="PROSITE" id="PS51257">
    <property type="entry name" value="PROKAR_LIPOPROTEIN"/>
    <property type="match status" value="1"/>
</dbReference>
<gene>
    <name evidence="1" type="ORF">MNBD_NITROSPIRAE01-2032</name>
</gene>
<name>A0A3B1D9V6_9ZZZZ</name>
<reference evidence="1" key="1">
    <citation type="submission" date="2018-06" db="EMBL/GenBank/DDBJ databases">
        <authorList>
            <person name="Zhirakovskaya E."/>
        </authorList>
    </citation>
    <scope>NUCLEOTIDE SEQUENCE</scope>
</reference>
<accession>A0A3B1D9V6</accession>
<evidence type="ECO:0000313" key="1">
    <source>
        <dbReference type="EMBL" id="VAX33613.1"/>
    </source>
</evidence>
<proteinExistence type="predicted"/>
<protein>
    <recommendedName>
        <fullName evidence="2">Lipoprotein</fullName>
    </recommendedName>
</protein>
<organism evidence="1">
    <name type="scientific">hydrothermal vent metagenome</name>
    <dbReference type="NCBI Taxonomy" id="652676"/>
    <lineage>
        <taxon>unclassified sequences</taxon>
        <taxon>metagenomes</taxon>
        <taxon>ecological metagenomes</taxon>
    </lineage>
</organism>
<sequence length="273" mass="27937">MKFSKKHSLLLLLVIGFFGCGGGEDGGPFRGSGSNFTGNLSPATANTENAVELSIAASEAIKQASKQSVAPIDEITTSGTLSGACGGTLIADISNDQSRGELTYQNFCIVSGAERVTINGSVFFASAGNADISGTVGNSLTFSYGNVQMSFATTSFTLNMSVRCSGSLGSLTGCEYSEDFQGDDGTTYRSNDISVSGNNSVGRNIVGDVAHPTNGTIALIASDIIICENLKIGGGEIAINDGTGTTVIDIVFSDDCATMDVTFAGNTQTVSQT</sequence>
<dbReference type="AlphaFoldDB" id="A0A3B1D9V6"/>
<evidence type="ECO:0008006" key="2">
    <source>
        <dbReference type="Google" id="ProtNLM"/>
    </source>
</evidence>
<dbReference type="EMBL" id="UOGF01000116">
    <property type="protein sequence ID" value="VAX33613.1"/>
    <property type="molecule type" value="Genomic_DNA"/>
</dbReference>